<dbReference type="Proteomes" id="UP000256269">
    <property type="component" value="Unassembled WGS sequence"/>
</dbReference>
<dbReference type="EMBL" id="QUNO01000035">
    <property type="protein sequence ID" value="REH25975.1"/>
    <property type="molecule type" value="Genomic_DNA"/>
</dbReference>
<sequence length="406" mass="44941">MSDLVISYAGHMPSYPGLPVADMYPYIPSFKAEYGDRKIFQTWVQLSGYAANLIKSRLVDIADADQFLRGLLLRYGVRRLERHMHGLEIKDLEGEPQTDVWNLAASDASELLSLTNEKTCTYQRKSGRDLFCMAPSQHDGKAIYTIEGRRCSPTSRAVCRECTLPHTDYICSHLLHPEIGSVAAGGLYQRQVVGALCDQGMSAVREIQQCRAGGHSCWQRLVELEQPAAESISPLGLAESFDVLDAIWRLAFGRNNRLLALSTATGSAALSLGCANRAEFETRLSALADIVDRLKIDSSLLPVGGSQNDNKGSLDKLEQCLLNKLPERHRPAVVDAIRTIRRIRQARNAIQHGITEGGGLTAKLRELGIDDAPPRWSEAWDSIRVQMANALTTIRVELRQWVDSTS</sequence>
<gene>
    <name evidence="1" type="ORF">BCF44_13514</name>
</gene>
<keyword evidence="2" id="KW-1185">Reference proteome</keyword>
<dbReference type="AlphaFoldDB" id="A0A3E0GSQ3"/>
<evidence type="ECO:0000313" key="1">
    <source>
        <dbReference type="EMBL" id="REH25975.1"/>
    </source>
</evidence>
<name>A0A3E0GSQ3_9PSEU</name>
<protein>
    <submittedName>
        <fullName evidence="1">Uncharacterized protein</fullName>
    </submittedName>
</protein>
<comment type="caution">
    <text evidence="1">The sequence shown here is derived from an EMBL/GenBank/DDBJ whole genome shotgun (WGS) entry which is preliminary data.</text>
</comment>
<evidence type="ECO:0000313" key="2">
    <source>
        <dbReference type="Proteomes" id="UP000256269"/>
    </source>
</evidence>
<reference evidence="1 2" key="1">
    <citation type="submission" date="2018-08" db="EMBL/GenBank/DDBJ databases">
        <title>Genomic Encyclopedia of Archaeal and Bacterial Type Strains, Phase II (KMG-II): from individual species to whole genera.</title>
        <authorList>
            <person name="Goeker M."/>
        </authorList>
    </citation>
    <scope>NUCLEOTIDE SEQUENCE [LARGE SCALE GENOMIC DNA]</scope>
    <source>
        <strain evidence="1 2">DSM 45791</strain>
    </source>
</reference>
<accession>A0A3E0GSQ3</accession>
<proteinExistence type="predicted"/>
<organism evidence="1 2">
    <name type="scientific">Kutzneria buriramensis</name>
    <dbReference type="NCBI Taxonomy" id="1045776"/>
    <lineage>
        <taxon>Bacteria</taxon>
        <taxon>Bacillati</taxon>
        <taxon>Actinomycetota</taxon>
        <taxon>Actinomycetes</taxon>
        <taxon>Pseudonocardiales</taxon>
        <taxon>Pseudonocardiaceae</taxon>
        <taxon>Kutzneria</taxon>
    </lineage>
</organism>